<evidence type="ECO:0000313" key="2">
    <source>
        <dbReference type="Proteomes" id="UP000004508"/>
    </source>
</evidence>
<gene>
    <name evidence="1" type="ORF">Krac_3933</name>
</gene>
<accession>D6U3N2</accession>
<sequence>MHEWMSSEGILWIYEAERDVIWLDSREVRRLWRKKHGLQNADPEKGLVVLHENQTRLRRLLSTCKFQSKREREMSLNRPFSSNVSAKYFNVSANKVQIFSVSAKKADPLEAR</sequence>
<evidence type="ECO:0000313" key="1">
    <source>
        <dbReference type="EMBL" id="EFH83022.1"/>
    </source>
</evidence>
<organism evidence="1 2">
    <name type="scientific">Ktedonobacter racemifer DSM 44963</name>
    <dbReference type="NCBI Taxonomy" id="485913"/>
    <lineage>
        <taxon>Bacteria</taxon>
        <taxon>Bacillati</taxon>
        <taxon>Chloroflexota</taxon>
        <taxon>Ktedonobacteria</taxon>
        <taxon>Ktedonobacterales</taxon>
        <taxon>Ktedonobacteraceae</taxon>
        <taxon>Ktedonobacter</taxon>
    </lineage>
</organism>
<protein>
    <submittedName>
        <fullName evidence="1">Uncharacterized protein</fullName>
    </submittedName>
</protein>
<keyword evidence="2" id="KW-1185">Reference proteome</keyword>
<name>D6U3N2_KTERA</name>
<dbReference type="AlphaFoldDB" id="D6U3N2"/>
<proteinExistence type="predicted"/>
<dbReference type="Proteomes" id="UP000004508">
    <property type="component" value="Unassembled WGS sequence"/>
</dbReference>
<dbReference type="EMBL" id="ADVG01000004">
    <property type="protein sequence ID" value="EFH83022.1"/>
    <property type="molecule type" value="Genomic_DNA"/>
</dbReference>
<reference evidence="1 2" key="1">
    <citation type="journal article" date="2011" name="Stand. Genomic Sci.">
        <title>Non-contiguous finished genome sequence and contextual data of the filamentous soil bacterium Ktedonobacter racemifer type strain (SOSP1-21).</title>
        <authorList>
            <person name="Chang Y.J."/>
            <person name="Land M."/>
            <person name="Hauser L."/>
            <person name="Chertkov O."/>
            <person name="Del Rio T.G."/>
            <person name="Nolan M."/>
            <person name="Copeland A."/>
            <person name="Tice H."/>
            <person name="Cheng J.F."/>
            <person name="Lucas S."/>
            <person name="Han C."/>
            <person name="Goodwin L."/>
            <person name="Pitluck S."/>
            <person name="Ivanova N."/>
            <person name="Ovchinikova G."/>
            <person name="Pati A."/>
            <person name="Chen A."/>
            <person name="Palaniappan K."/>
            <person name="Mavromatis K."/>
            <person name="Liolios K."/>
            <person name="Brettin T."/>
            <person name="Fiebig A."/>
            <person name="Rohde M."/>
            <person name="Abt B."/>
            <person name="Goker M."/>
            <person name="Detter J.C."/>
            <person name="Woyke T."/>
            <person name="Bristow J."/>
            <person name="Eisen J.A."/>
            <person name="Markowitz V."/>
            <person name="Hugenholtz P."/>
            <person name="Kyrpides N.C."/>
            <person name="Klenk H.P."/>
            <person name="Lapidus A."/>
        </authorList>
    </citation>
    <scope>NUCLEOTIDE SEQUENCE [LARGE SCALE GENOMIC DNA]</scope>
    <source>
        <strain evidence="2">DSM 44963</strain>
    </source>
</reference>
<comment type="caution">
    <text evidence="1">The sequence shown here is derived from an EMBL/GenBank/DDBJ whole genome shotgun (WGS) entry which is preliminary data.</text>
</comment>
<dbReference type="InParanoid" id="D6U3N2"/>